<gene>
    <name evidence="1" type="ordered locus">AALP_Aa3g174000</name>
</gene>
<evidence type="ECO:0000313" key="2">
    <source>
        <dbReference type="Proteomes" id="UP000029120"/>
    </source>
</evidence>
<evidence type="ECO:0000313" key="1">
    <source>
        <dbReference type="EMBL" id="KFK38887.1"/>
    </source>
</evidence>
<keyword evidence="2" id="KW-1185">Reference proteome</keyword>
<accession>A0A087H9T5</accession>
<dbReference type="EMBL" id="CM002871">
    <property type="protein sequence ID" value="KFK38887.1"/>
    <property type="molecule type" value="Genomic_DNA"/>
</dbReference>
<dbReference type="AlphaFoldDB" id="A0A087H9T5"/>
<reference evidence="2" key="1">
    <citation type="journal article" date="2015" name="Nat. Plants">
        <title>Genome expansion of Arabis alpina linked with retrotransposition and reduced symmetric DNA methylation.</title>
        <authorList>
            <person name="Willing E.M."/>
            <person name="Rawat V."/>
            <person name="Mandakova T."/>
            <person name="Maumus F."/>
            <person name="James G.V."/>
            <person name="Nordstroem K.J."/>
            <person name="Becker C."/>
            <person name="Warthmann N."/>
            <person name="Chica C."/>
            <person name="Szarzynska B."/>
            <person name="Zytnicki M."/>
            <person name="Albani M.C."/>
            <person name="Kiefer C."/>
            <person name="Bergonzi S."/>
            <person name="Castaings L."/>
            <person name="Mateos J.L."/>
            <person name="Berns M.C."/>
            <person name="Bujdoso N."/>
            <person name="Piofczyk T."/>
            <person name="de Lorenzo L."/>
            <person name="Barrero-Sicilia C."/>
            <person name="Mateos I."/>
            <person name="Piednoel M."/>
            <person name="Hagmann J."/>
            <person name="Chen-Min-Tao R."/>
            <person name="Iglesias-Fernandez R."/>
            <person name="Schuster S.C."/>
            <person name="Alonso-Blanco C."/>
            <person name="Roudier F."/>
            <person name="Carbonero P."/>
            <person name="Paz-Ares J."/>
            <person name="Davis S.J."/>
            <person name="Pecinka A."/>
            <person name="Quesneville H."/>
            <person name="Colot V."/>
            <person name="Lysak M.A."/>
            <person name="Weigel D."/>
            <person name="Coupland G."/>
            <person name="Schneeberger K."/>
        </authorList>
    </citation>
    <scope>NUCLEOTIDE SEQUENCE [LARGE SCALE GENOMIC DNA]</scope>
    <source>
        <strain evidence="2">cv. Pajares</strain>
    </source>
</reference>
<organism evidence="1 2">
    <name type="scientific">Arabis alpina</name>
    <name type="common">Alpine rock-cress</name>
    <dbReference type="NCBI Taxonomy" id="50452"/>
    <lineage>
        <taxon>Eukaryota</taxon>
        <taxon>Viridiplantae</taxon>
        <taxon>Streptophyta</taxon>
        <taxon>Embryophyta</taxon>
        <taxon>Tracheophyta</taxon>
        <taxon>Spermatophyta</taxon>
        <taxon>Magnoliopsida</taxon>
        <taxon>eudicotyledons</taxon>
        <taxon>Gunneridae</taxon>
        <taxon>Pentapetalae</taxon>
        <taxon>rosids</taxon>
        <taxon>malvids</taxon>
        <taxon>Brassicales</taxon>
        <taxon>Brassicaceae</taxon>
        <taxon>Arabideae</taxon>
        <taxon>Arabis</taxon>
    </lineage>
</organism>
<sequence length="37" mass="4363">MAYTLDDDISDSYCNVEAYYDSKEPTHDSQSFLFDFE</sequence>
<name>A0A087H9T5_ARAAL</name>
<proteinExistence type="predicted"/>
<dbReference type="Proteomes" id="UP000029120">
    <property type="component" value="Chromosome 3"/>
</dbReference>
<dbReference type="Gramene" id="KFK38887">
    <property type="protein sequence ID" value="KFK38887"/>
    <property type="gene ID" value="AALP_AA3G174000"/>
</dbReference>
<protein>
    <submittedName>
        <fullName evidence="1">Uncharacterized protein</fullName>
    </submittedName>
</protein>
<dbReference type="OrthoDB" id="1082805at2759"/>